<gene>
    <name evidence="2" type="ORF">NPIL_94721</name>
</gene>
<evidence type="ECO:0000313" key="3">
    <source>
        <dbReference type="Proteomes" id="UP000887013"/>
    </source>
</evidence>
<protein>
    <submittedName>
        <fullName evidence="2">Uncharacterized protein</fullName>
    </submittedName>
</protein>
<evidence type="ECO:0000313" key="2">
    <source>
        <dbReference type="EMBL" id="GFU15009.1"/>
    </source>
</evidence>
<dbReference type="EMBL" id="BMAW01079365">
    <property type="protein sequence ID" value="GFU15009.1"/>
    <property type="molecule type" value="Genomic_DNA"/>
</dbReference>
<dbReference type="Proteomes" id="UP000887013">
    <property type="component" value="Unassembled WGS sequence"/>
</dbReference>
<name>A0A8X6QHQ0_NEPPI</name>
<accession>A0A8X6QHQ0</accession>
<organism evidence="2 3">
    <name type="scientific">Nephila pilipes</name>
    <name type="common">Giant wood spider</name>
    <name type="synonym">Nephila maculata</name>
    <dbReference type="NCBI Taxonomy" id="299642"/>
    <lineage>
        <taxon>Eukaryota</taxon>
        <taxon>Metazoa</taxon>
        <taxon>Ecdysozoa</taxon>
        <taxon>Arthropoda</taxon>
        <taxon>Chelicerata</taxon>
        <taxon>Arachnida</taxon>
        <taxon>Araneae</taxon>
        <taxon>Araneomorphae</taxon>
        <taxon>Entelegynae</taxon>
        <taxon>Araneoidea</taxon>
        <taxon>Nephilidae</taxon>
        <taxon>Nephila</taxon>
    </lineage>
</organism>
<proteinExistence type="predicted"/>
<feature type="region of interest" description="Disordered" evidence="1">
    <location>
        <begin position="107"/>
        <end position="139"/>
    </location>
</feature>
<comment type="caution">
    <text evidence="2">The sequence shown here is derived from an EMBL/GenBank/DDBJ whole genome shotgun (WGS) entry which is preliminary data.</text>
</comment>
<sequence length="139" mass="15569">MDSLTTTDSAQVELPPEKSPIEVILQVMESATTSEGLLHIANCVEANLSDALINPQQNEELSQFVIDLQEILDEVRNRFVRSRETEIAREAHLLRERLNSCGVTAKPDNSFIPMKPKKKKKISEINRQPLSKETSKGGN</sequence>
<keyword evidence="3" id="KW-1185">Reference proteome</keyword>
<dbReference type="AlphaFoldDB" id="A0A8X6QHQ0"/>
<reference evidence="2" key="1">
    <citation type="submission" date="2020-08" db="EMBL/GenBank/DDBJ databases">
        <title>Multicomponent nature underlies the extraordinary mechanical properties of spider dragline silk.</title>
        <authorList>
            <person name="Kono N."/>
            <person name="Nakamura H."/>
            <person name="Mori M."/>
            <person name="Yoshida Y."/>
            <person name="Ohtoshi R."/>
            <person name="Malay A.D."/>
            <person name="Moran D.A.P."/>
            <person name="Tomita M."/>
            <person name="Numata K."/>
            <person name="Arakawa K."/>
        </authorList>
    </citation>
    <scope>NUCLEOTIDE SEQUENCE</scope>
</reference>
<evidence type="ECO:0000256" key="1">
    <source>
        <dbReference type="SAM" id="MobiDB-lite"/>
    </source>
</evidence>